<dbReference type="InterPro" id="IPR017261">
    <property type="entry name" value="DNA_mismatch_repair_MutS/MSH"/>
</dbReference>
<evidence type="ECO:0000313" key="9">
    <source>
        <dbReference type="Proteomes" id="UP000242146"/>
    </source>
</evidence>
<reference evidence="8 9" key="1">
    <citation type="submission" date="2016-07" db="EMBL/GenBank/DDBJ databases">
        <title>Pervasive Adenine N6-methylation of Active Genes in Fungi.</title>
        <authorList>
            <consortium name="DOE Joint Genome Institute"/>
            <person name="Mondo S.J."/>
            <person name="Dannebaum R.O."/>
            <person name="Kuo R.C."/>
            <person name="Labutti K."/>
            <person name="Haridas S."/>
            <person name="Kuo A."/>
            <person name="Salamov A."/>
            <person name="Ahrendt S.R."/>
            <person name="Lipzen A."/>
            <person name="Sullivan W."/>
            <person name="Andreopoulos W.B."/>
            <person name="Clum A."/>
            <person name="Lindquist E."/>
            <person name="Daum C."/>
            <person name="Ramamoorthy G.K."/>
            <person name="Gryganskyi A."/>
            <person name="Culley D."/>
            <person name="Magnuson J.K."/>
            <person name="James T.Y."/>
            <person name="O'Malley M.A."/>
            <person name="Stajich J.E."/>
            <person name="Spatafora J.W."/>
            <person name="Visel A."/>
            <person name="Grigoriev I.V."/>
        </authorList>
    </citation>
    <scope>NUCLEOTIDE SEQUENCE [LARGE SCALE GENOMIC DNA]</scope>
    <source>
        <strain evidence="8 9">NRRL 3301</strain>
    </source>
</reference>
<dbReference type="Gene3D" id="1.10.1420.10">
    <property type="match status" value="2"/>
</dbReference>
<keyword evidence="2" id="KW-0547">Nucleotide-binding</keyword>
<gene>
    <name evidence="8" type="ORF">DM01DRAFT_322606</name>
</gene>
<dbReference type="GO" id="GO:0140664">
    <property type="term" value="F:ATP-dependent DNA damage sensor activity"/>
    <property type="evidence" value="ECO:0007669"/>
    <property type="project" value="InterPro"/>
</dbReference>
<dbReference type="InterPro" id="IPR045076">
    <property type="entry name" value="MutS"/>
</dbReference>
<comment type="similarity">
    <text evidence="1">Belongs to the DNA mismatch repair MutS family.</text>
</comment>
<dbReference type="AlphaFoldDB" id="A0A1X2GDS6"/>
<dbReference type="Pfam" id="PF00488">
    <property type="entry name" value="MutS_V"/>
    <property type="match status" value="1"/>
</dbReference>
<dbReference type="InterPro" id="IPR036187">
    <property type="entry name" value="DNA_mismatch_repair_MutS_sf"/>
</dbReference>
<protein>
    <recommendedName>
        <fullName evidence="10">DNA mismatch repair proteins mutS family domain-containing protein</fullName>
    </recommendedName>
</protein>
<dbReference type="InterPro" id="IPR000432">
    <property type="entry name" value="DNA_mismatch_repair_MutS_C"/>
</dbReference>
<keyword evidence="4" id="KW-0238">DNA-binding</keyword>
<dbReference type="GO" id="GO:0030983">
    <property type="term" value="F:mismatched DNA binding"/>
    <property type="evidence" value="ECO:0007669"/>
    <property type="project" value="InterPro"/>
</dbReference>
<evidence type="ECO:0000256" key="4">
    <source>
        <dbReference type="ARBA" id="ARBA00023125"/>
    </source>
</evidence>
<organism evidence="8 9">
    <name type="scientific">Hesseltinella vesiculosa</name>
    <dbReference type="NCBI Taxonomy" id="101127"/>
    <lineage>
        <taxon>Eukaryota</taxon>
        <taxon>Fungi</taxon>
        <taxon>Fungi incertae sedis</taxon>
        <taxon>Mucoromycota</taxon>
        <taxon>Mucoromycotina</taxon>
        <taxon>Mucoromycetes</taxon>
        <taxon>Mucorales</taxon>
        <taxon>Cunninghamellaceae</taxon>
        <taxon>Hesseltinella</taxon>
    </lineage>
</organism>
<dbReference type="GO" id="GO:0005634">
    <property type="term" value="C:nucleus"/>
    <property type="evidence" value="ECO:0007669"/>
    <property type="project" value="TreeGrafter"/>
</dbReference>
<evidence type="ECO:0000259" key="6">
    <source>
        <dbReference type="SMART" id="SM00533"/>
    </source>
</evidence>
<dbReference type="GO" id="GO:0007131">
    <property type="term" value="P:reciprocal meiotic recombination"/>
    <property type="evidence" value="ECO:0007669"/>
    <property type="project" value="TreeGrafter"/>
</dbReference>
<dbReference type="SMART" id="SM00533">
    <property type="entry name" value="MUTSd"/>
    <property type="match status" value="1"/>
</dbReference>
<dbReference type="PANTHER" id="PTHR11361:SF21">
    <property type="entry name" value="MUTS PROTEIN HOMOLOG 4"/>
    <property type="match status" value="1"/>
</dbReference>
<dbReference type="PIRSF" id="PIRSF037677">
    <property type="entry name" value="DNA_mis_repair_Msh6"/>
    <property type="match status" value="1"/>
</dbReference>
<dbReference type="OrthoDB" id="276261at2759"/>
<keyword evidence="3" id="KW-0067">ATP-binding</keyword>
<keyword evidence="9" id="KW-1185">Reference proteome</keyword>
<evidence type="ECO:0000313" key="8">
    <source>
        <dbReference type="EMBL" id="ORX51535.1"/>
    </source>
</evidence>
<sequence>MASVVSNHESSQNRSLNQPETVISETVLTVVALSQRSFGLCIFSLTERKCTLAQILDTSKFESLLYQVAVIQPTVAVADRFGISIVACTTTSIDPDQACSLIRQYAIPSPLPFLTQLQGKGSSSLAAFSTTYSYLQKSNQWSFNPGSIRFIYQTLENMLIIDPWTTHSLELVRSTSEYGKHTLYDVLNYTSTTMGAQLLRSTVLHPFTRLDSIRRRQDTVQLLLGHNRDMHKISDSLILIKNMDRVVSFLGIPSSKASMEDCVNNLVNVSDKQFEYFRNKIDSTINRDIGVEKTALGLRNQRCYAIKAGVCSQLDLARQVYKEIIEGIYDMAAVYREQTGIDIKLQFSNDLQFYLMVPVAKIVNVALPDQYINRVRKKKNLVFTTLDLLKKNRGLNQALEEIYLTSETTAKALWEEFRADLDLFMRVMKTVAELDLLVSFATYASKYETVRPVFLPRMVIKAGRHPIIDSASKTEVTPNDAYATLASSFQFVTGPNMAGKTTYLKQIALLIIMAYMGVPAEYAAFPPCTQILTRFTNENELASSSFLNEVERMKDILQNMTKTSILFIDEFGRSTDPNEASALVDAISNKLAKSFVWTYFATHFLHVVSRVLKNEPNVQTLQLTRPNGSREMHRIELGAMDEDRCYGMPIFTRLGYLRD</sequence>
<evidence type="ECO:0000259" key="7">
    <source>
        <dbReference type="SMART" id="SM00534"/>
    </source>
</evidence>
<name>A0A1X2GDS6_9FUNG</name>
<dbReference type="SUPFAM" id="SSF52540">
    <property type="entry name" value="P-loop containing nucleoside triphosphate hydrolases"/>
    <property type="match status" value="1"/>
</dbReference>
<feature type="domain" description="DNA mismatch repair protein MutS core" evidence="6">
    <location>
        <begin position="178"/>
        <end position="471"/>
    </location>
</feature>
<dbReference type="EMBL" id="MCGT01000020">
    <property type="protein sequence ID" value="ORX51535.1"/>
    <property type="molecule type" value="Genomic_DNA"/>
</dbReference>
<dbReference type="STRING" id="101127.A0A1X2GDS6"/>
<dbReference type="Gene3D" id="3.40.50.300">
    <property type="entry name" value="P-loop containing nucleotide triphosphate hydrolases"/>
    <property type="match status" value="1"/>
</dbReference>
<evidence type="ECO:0000256" key="5">
    <source>
        <dbReference type="ARBA" id="ARBA00023254"/>
    </source>
</evidence>
<evidence type="ECO:0000256" key="2">
    <source>
        <dbReference type="ARBA" id="ARBA00022741"/>
    </source>
</evidence>
<dbReference type="Pfam" id="PF05192">
    <property type="entry name" value="MutS_III"/>
    <property type="match status" value="1"/>
</dbReference>
<evidence type="ECO:0000256" key="1">
    <source>
        <dbReference type="ARBA" id="ARBA00006271"/>
    </source>
</evidence>
<dbReference type="InterPro" id="IPR007861">
    <property type="entry name" value="DNA_mismatch_repair_MutS_clamp"/>
</dbReference>
<dbReference type="Proteomes" id="UP000242146">
    <property type="component" value="Unassembled WGS sequence"/>
</dbReference>
<dbReference type="GO" id="GO:0005524">
    <property type="term" value="F:ATP binding"/>
    <property type="evidence" value="ECO:0007669"/>
    <property type="project" value="UniProtKB-KW"/>
</dbReference>
<dbReference type="SUPFAM" id="SSF48334">
    <property type="entry name" value="DNA repair protein MutS, domain III"/>
    <property type="match status" value="1"/>
</dbReference>
<dbReference type="Pfam" id="PF05190">
    <property type="entry name" value="MutS_IV"/>
    <property type="match status" value="1"/>
</dbReference>
<proteinExistence type="inferred from homology"/>
<dbReference type="InterPro" id="IPR007696">
    <property type="entry name" value="DNA_mismatch_repair_MutS_core"/>
</dbReference>
<keyword evidence="5" id="KW-0469">Meiosis</keyword>
<dbReference type="GO" id="GO:0006298">
    <property type="term" value="P:mismatch repair"/>
    <property type="evidence" value="ECO:0007669"/>
    <property type="project" value="InterPro"/>
</dbReference>
<dbReference type="InterPro" id="IPR027417">
    <property type="entry name" value="P-loop_NTPase"/>
</dbReference>
<accession>A0A1X2GDS6</accession>
<feature type="domain" description="DNA mismatch repair proteins mutS family" evidence="7">
    <location>
        <begin position="487"/>
        <end position="658"/>
    </location>
</feature>
<dbReference type="PANTHER" id="PTHR11361">
    <property type="entry name" value="DNA MISMATCH REPAIR PROTEIN MUTS FAMILY MEMBER"/>
    <property type="match status" value="1"/>
</dbReference>
<evidence type="ECO:0008006" key="10">
    <source>
        <dbReference type="Google" id="ProtNLM"/>
    </source>
</evidence>
<dbReference type="SMART" id="SM00534">
    <property type="entry name" value="MUTSac"/>
    <property type="match status" value="1"/>
</dbReference>
<evidence type="ECO:0000256" key="3">
    <source>
        <dbReference type="ARBA" id="ARBA00022840"/>
    </source>
</evidence>
<comment type="caution">
    <text evidence="8">The sequence shown here is derived from an EMBL/GenBank/DDBJ whole genome shotgun (WGS) entry which is preliminary data.</text>
</comment>